<protein>
    <recommendedName>
        <fullName evidence="1">Transcription factor zinc-finger domain-containing protein</fullName>
    </recommendedName>
</protein>
<name>A0A2T1DSZ5_9CYAN</name>
<feature type="domain" description="Transcription factor zinc-finger" evidence="1">
    <location>
        <begin position="75"/>
        <end position="114"/>
    </location>
</feature>
<dbReference type="InterPro" id="IPR027392">
    <property type="entry name" value="TF_Znf"/>
</dbReference>
<dbReference type="AlphaFoldDB" id="A0A2T1DSZ5"/>
<evidence type="ECO:0000313" key="3">
    <source>
        <dbReference type="Proteomes" id="UP000239576"/>
    </source>
</evidence>
<dbReference type="Pfam" id="PF13453">
    <property type="entry name" value="Zn_ribbon_TFIIB"/>
    <property type="match status" value="2"/>
</dbReference>
<dbReference type="Proteomes" id="UP000239576">
    <property type="component" value="Unassembled WGS sequence"/>
</dbReference>
<proteinExistence type="predicted"/>
<accession>A0A2T1DSZ5</accession>
<reference evidence="3" key="1">
    <citation type="submission" date="2018-02" db="EMBL/GenBank/DDBJ databases">
        <authorList>
            <person name="Moore K."/>
            <person name="Momper L."/>
        </authorList>
    </citation>
    <scope>NUCLEOTIDE SEQUENCE [LARGE SCALE GENOMIC DNA]</scope>
    <source>
        <strain evidence="3">ULC18</strain>
    </source>
</reference>
<feature type="domain" description="Transcription factor zinc-finger" evidence="1">
    <location>
        <begin position="2"/>
        <end position="41"/>
    </location>
</feature>
<dbReference type="RefSeq" id="WP_106261030.1">
    <property type="nucleotide sequence ID" value="NZ_PVWK01000160.1"/>
</dbReference>
<evidence type="ECO:0000313" key="2">
    <source>
        <dbReference type="EMBL" id="PSB23595.1"/>
    </source>
</evidence>
<sequence length="186" mass="21210">MQCPKDKKVDLVDRQLVKQLAAHHCSECDGVWLGGADYADWQQQQPPAENLSTLIDQALEMDCARSPFDSRAALCPECNAYLARAKVSVKTPFYVERCPNCKGIWCDRGEWETLQTLGLHTVIDHMFSNDWQTRTREREQLAQERRATIDKLGPALAAQIFELAEILEKHPNGDFGVAYLMRRCDK</sequence>
<reference evidence="2 3" key="2">
    <citation type="submission" date="2018-03" db="EMBL/GenBank/DDBJ databases">
        <title>The ancient ancestry and fast evolution of plastids.</title>
        <authorList>
            <person name="Moore K.R."/>
            <person name="Magnabosco C."/>
            <person name="Momper L."/>
            <person name="Gold D.A."/>
            <person name="Bosak T."/>
            <person name="Fournier G.P."/>
        </authorList>
    </citation>
    <scope>NUCLEOTIDE SEQUENCE [LARGE SCALE GENOMIC DNA]</scope>
    <source>
        <strain evidence="2 3">ULC18</strain>
    </source>
</reference>
<dbReference type="OrthoDB" id="9814037at2"/>
<dbReference type="EMBL" id="PVWK01000160">
    <property type="protein sequence ID" value="PSB23595.1"/>
    <property type="molecule type" value="Genomic_DNA"/>
</dbReference>
<evidence type="ECO:0000259" key="1">
    <source>
        <dbReference type="Pfam" id="PF13453"/>
    </source>
</evidence>
<gene>
    <name evidence="2" type="ORF">C7B82_30400</name>
</gene>
<comment type="caution">
    <text evidence="2">The sequence shown here is derived from an EMBL/GenBank/DDBJ whole genome shotgun (WGS) entry which is preliminary data.</text>
</comment>
<organism evidence="2 3">
    <name type="scientific">Stenomitos frigidus ULC18</name>
    <dbReference type="NCBI Taxonomy" id="2107698"/>
    <lineage>
        <taxon>Bacteria</taxon>
        <taxon>Bacillati</taxon>
        <taxon>Cyanobacteriota</taxon>
        <taxon>Cyanophyceae</taxon>
        <taxon>Leptolyngbyales</taxon>
        <taxon>Leptolyngbyaceae</taxon>
        <taxon>Stenomitos</taxon>
    </lineage>
</organism>
<keyword evidence="3" id="KW-1185">Reference proteome</keyword>